<dbReference type="AlphaFoldDB" id="A0A369BR08"/>
<feature type="domain" description="Fungal lipase-type" evidence="1">
    <location>
        <begin position="67"/>
        <end position="196"/>
    </location>
</feature>
<evidence type="ECO:0000313" key="3">
    <source>
        <dbReference type="Proteomes" id="UP000253090"/>
    </source>
</evidence>
<dbReference type="EMBL" id="QPJW01000001">
    <property type="protein sequence ID" value="RCX23485.1"/>
    <property type="molecule type" value="Genomic_DNA"/>
</dbReference>
<reference evidence="2 3" key="1">
    <citation type="submission" date="2018-07" db="EMBL/GenBank/DDBJ databases">
        <title>Genomic Encyclopedia of Type Strains, Phase III (KMG-III): the genomes of soil and plant-associated and newly described type strains.</title>
        <authorList>
            <person name="Whitman W."/>
        </authorList>
    </citation>
    <scope>NUCLEOTIDE SEQUENCE [LARGE SCALE GENOMIC DNA]</scope>
    <source>
        <strain evidence="2 3">CECT 8333</strain>
    </source>
</reference>
<dbReference type="RefSeq" id="WP_114495358.1">
    <property type="nucleotide sequence ID" value="NZ_QPJW01000001.1"/>
</dbReference>
<keyword evidence="3" id="KW-1185">Reference proteome</keyword>
<dbReference type="GO" id="GO:0006629">
    <property type="term" value="P:lipid metabolic process"/>
    <property type="evidence" value="ECO:0007669"/>
    <property type="project" value="InterPro"/>
</dbReference>
<dbReference type="Proteomes" id="UP000253090">
    <property type="component" value="Unassembled WGS sequence"/>
</dbReference>
<evidence type="ECO:0000313" key="2">
    <source>
        <dbReference type="EMBL" id="RCX23485.1"/>
    </source>
</evidence>
<dbReference type="OrthoDB" id="5522031at2"/>
<proteinExistence type="predicted"/>
<dbReference type="InterPro" id="IPR002921">
    <property type="entry name" value="Fungal_lipase-type"/>
</dbReference>
<evidence type="ECO:0000259" key="1">
    <source>
        <dbReference type="Pfam" id="PF01764"/>
    </source>
</evidence>
<dbReference type="Pfam" id="PF01764">
    <property type="entry name" value="Lipase_3"/>
    <property type="match status" value="1"/>
</dbReference>
<dbReference type="Gene3D" id="3.40.50.1820">
    <property type="entry name" value="alpha/beta hydrolase"/>
    <property type="match status" value="1"/>
</dbReference>
<sequence length="282" mass="31233">MGTQSDFEKRAIFLAAVCGQTYVQFGNPAGSFVIPMDFSLTHTIQAKSITKVWEVFGFVIESPQEIIIAFRGTSSTTDWISDAIASQMRFKFIKEDSLTHRGFTKIYSSARDGIMSALTNLSPDKKLYITGHSLGAALATLCAIDLAANTAFSSPILYTFGSPRVGNPAFAKAFTNYVQNSYRVANQFDIVTYAPPSIYKLPKREKKYYYSHVRALNPLSFQNGAVGLNHVISSYFDDLSRLEPEFTIWLCSINPGFCPPAEATSKAAKSEYGHRQIHTPIN</sequence>
<protein>
    <submittedName>
        <fullName evidence="2">Lipase (Class 3)</fullName>
    </submittedName>
</protein>
<organism evidence="2 3">
    <name type="scientific">Fontibacillus phaseoli</name>
    <dbReference type="NCBI Taxonomy" id="1416533"/>
    <lineage>
        <taxon>Bacteria</taxon>
        <taxon>Bacillati</taxon>
        <taxon>Bacillota</taxon>
        <taxon>Bacilli</taxon>
        <taxon>Bacillales</taxon>
        <taxon>Paenibacillaceae</taxon>
        <taxon>Fontibacillus</taxon>
    </lineage>
</organism>
<dbReference type="InterPro" id="IPR051218">
    <property type="entry name" value="Sec_MonoDiacylglyc_Lipase"/>
</dbReference>
<dbReference type="PANTHER" id="PTHR45856:SF24">
    <property type="entry name" value="FUNGAL LIPASE-LIKE DOMAIN-CONTAINING PROTEIN"/>
    <property type="match status" value="1"/>
</dbReference>
<name>A0A369BR08_9BACL</name>
<comment type="caution">
    <text evidence="2">The sequence shown here is derived from an EMBL/GenBank/DDBJ whole genome shotgun (WGS) entry which is preliminary data.</text>
</comment>
<dbReference type="CDD" id="cd00519">
    <property type="entry name" value="Lipase_3"/>
    <property type="match status" value="1"/>
</dbReference>
<accession>A0A369BR08</accession>
<gene>
    <name evidence="2" type="ORF">DFP94_1011084</name>
</gene>
<dbReference type="SUPFAM" id="SSF53474">
    <property type="entry name" value="alpha/beta-Hydrolases"/>
    <property type="match status" value="1"/>
</dbReference>
<dbReference type="PANTHER" id="PTHR45856">
    <property type="entry name" value="ALPHA/BETA-HYDROLASES SUPERFAMILY PROTEIN"/>
    <property type="match status" value="1"/>
</dbReference>
<dbReference type="InterPro" id="IPR029058">
    <property type="entry name" value="AB_hydrolase_fold"/>
</dbReference>